<gene>
    <name evidence="1" type="ORF">HAL07_12960</name>
</gene>
<reference evidence="2" key="1">
    <citation type="submission" date="2014-12" db="EMBL/GenBank/DDBJ databases">
        <authorList>
            <person name="Jaenicke S."/>
        </authorList>
    </citation>
    <scope>NUCLEOTIDE SEQUENCE [LARGE SCALE GENOMIC DNA]</scope>
</reference>
<protein>
    <submittedName>
        <fullName evidence="1">Protein hydE</fullName>
    </submittedName>
</protein>
<dbReference type="AlphaFoldDB" id="A0A0K2Y0K5"/>
<evidence type="ECO:0000313" key="2">
    <source>
        <dbReference type="Proteomes" id="UP000043437"/>
    </source>
</evidence>
<dbReference type="GeneID" id="82132229"/>
<dbReference type="RefSeq" id="WP_053945484.1">
    <property type="nucleotide sequence ID" value="NZ_CDMG01000009.1"/>
</dbReference>
<dbReference type="EMBL" id="CDMG01000009">
    <property type="protein sequence ID" value="CRF52831.1"/>
    <property type="molecule type" value="Genomic_DNA"/>
</dbReference>
<organism evidence="1 2">
    <name type="scientific">Helicobacter ailurogastricus</name>
    <dbReference type="NCBI Taxonomy" id="1578720"/>
    <lineage>
        <taxon>Bacteria</taxon>
        <taxon>Pseudomonadati</taxon>
        <taxon>Campylobacterota</taxon>
        <taxon>Epsilonproteobacteria</taxon>
        <taxon>Campylobacterales</taxon>
        <taxon>Helicobacteraceae</taxon>
        <taxon>Helicobacter</taxon>
    </lineage>
</organism>
<dbReference type="Proteomes" id="UP000043437">
    <property type="component" value="Unassembled WGS sequence"/>
</dbReference>
<accession>A0A0K2Y0K5</accession>
<dbReference type="Gene3D" id="3.30.420.40">
    <property type="match status" value="1"/>
</dbReference>
<name>A0A0K2Y0K5_9HELI</name>
<proteinExistence type="predicted"/>
<sequence length="512" mass="57270">MTTFAFKFKSVGTTELAPLFMDFMAHHAHAQGLSYATTPEVFYLKAPLEQAKSFATQLSLRLPLALSFNFLGVEVAQEPLEWHSQEVPCPPIDISQAKDFLDPTHKDFCAPKVHFFSLSYQNQELTTPTQVQEAMQSAVQTLQAGQNLVVKTSRGVVTLSPTPKKDASVLFMDLASVLSVTRLDHKSAQVLCAFEKPTIRATLKEVFSQEFQRLEIDALLPYDLGLALLGHFLLEKDISYLFLTQSPESVPDFAYTPKAPSTQAQTFSVAQNGLLLAHKRTRAKNTLDFIRQEAPKEPHLLIYLNFERPSCFWVYQEGYKQLLSVEQETHPQALLAQLQSNAKGRKLYANYKQAFPDLCQALEQAPQTPPSQNLLDFLAGLVQVLGFSQTHNPHTIFELATSFLRNKGPRVDFKLTKEPLSLNPTPTLRSAASYTLGGTDAPTMCFGILDSLAEFLGNVIYDAHTKFSCDRVYLCGEVFLQKVFLDLCLQYFPKECPSIFPTKAMDYQDAGA</sequence>
<evidence type="ECO:0000313" key="1">
    <source>
        <dbReference type="EMBL" id="CRF52831.1"/>
    </source>
</evidence>